<reference evidence="1 2" key="1">
    <citation type="submission" date="2018-04" db="EMBL/GenBank/DDBJ databases">
        <title>The genome sequence of Caulobacter sp. 736.</title>
        <authorList>
            <person name="Gao J."/>
            <person name="Sun J."/>
        </authorList>
    </citation>
    <scope>NUCLEOTIDE SEQUENCE [LARGE SCALE GENOMIC DNA]</scope>
    <source>
        <strain evidence="1 2">736</strain>
    </source>
</reference>
<dbReference type="RefSeq" id="WP_116567174.1">
    <property type="nucleotide sequence ID" value="NZ_QDKP01000034.1"/>
</dbReference>
<dbReference type="Proteomes" id="UP000244913">
    <property type="component" value="Unassembled WGS sequence"/>
</dbReference>
<evidence type="ECO:0008006" key="3">
    <source>
        <dbReference type="Google" id="ProtNLM"/>
    </source>
</evidence>
<comment type="caution">
    <text evidence="1">The sequence shown here is derived from an EMBL/GenBank/DDBJ whole genome shotgun (WGS) entry which is preliminary data.</text>
</comment>
<accession>A0A2T9JGM7</accession>
<name>A0A2T9JGM7_9CAUL</name>
<dbReference type="AlphaFoldDB" id="A0A2T9JGM7"/>
<proteinExistence type="predicted"/>
<organism evidence="1 2">
    <name type="scientific">Caulobacter radicis</name>
    <dbReference type="NCBI Taxonomy" id="2172650"/>
    <lineage>
        <taxon>Bacteria</taxon>
        <taxon>Pseudomonadati</taxon>
        <taxon>Pseudomonadota</taxon>
        <taxon>Alphaproteobacteria</taxon>
        <taxon>Caulobacterales</taxon>
        <taxon>Caulobacteraceae</taxon>
        <taxon>Caulobacter</taxon>
    </lineage>
</organism>
<keyword evidence="2" id="KW-1185">Reference proteome</keyword>
<evidence type="ECO:0000313" key="2">
    <source>
        <dbReference type="Proteomes" id="UP000244913"/>
    </source>
</evidence>
<gene>
    <name evidence="1" type="ORF">DDF65_11020</name>
</gene>
<evidence type="ECO:0000313" key="1">
    <source>
        <dbReference type="EMBL" id="PVM82854.1"/>
    </source>
</evidence>
<sequence length="229" mass="24096">MSLAWSLLAAATPPALGTPAPAPRQVEITDSIVRLSDVADLSDLRPDLRARAAATPILALRPGATATLTPEQIGAYGRRRMPLLAQWRPGETNKVVVRRAAPTPAVASTPVACVRPRRAVDPDQVLTGEDFADVDCGTVSAPRAAWRYDRAAKALRADRALAITDVLSAPPATMLAAVRPGQNVRVTARIGAVTIERAAEAVQPARAGQPLFVKAGGRIFAVPAVEQDQ</sequence>
<protein>
    <recommendedName>
        <fullName evidence="3">Flagella basal body P-ring formation protein FlgA</fullName>
    </recommendedName>
</protein>
<dbReference type="EMBL" id="QDKP01000034">
    <property type="protein sequence ID" value="PVM82854.1"/>
    <property type="molecule type" value="Genomic_DNA"/>
</dbReference>